<dbReference type="GO" id="GO:0015074">
    <property type="term" value="P:DNA integration"/>
    <property type="evidence" value="ECO:0007669"/>
    <property type="project" value="InterPro"/>
</dbReference>
<keyword evidence="2" id="KW-0548">Nucleotidyltransferase</keyword>
<dbReference type="AlphaFoldDB" id="A0A699KU34"/>
<reference evidence="2" key="1">
    <citation type="journal article" date="2019" name="Sci. Rep.">
        <title>Draft genome of Tanacetum cinerariifolium, the natural source of mosquito coil.</title>
        <authorList>
            <person name="Yamashiro T."/>
            <person name="Shiraishi A."/>
            <person name="Satake H."/>
            <person name="Nakayama K."/>
        </authorList>
    </citation>
    <scope>NUCLEOTIDE SEQUENCE</scope>
</reference>
<dbReference type="InterPro" id="IPR056924">
    <property type="entry name" value="SH3_Tf2-1"/>
</dbReference>
<dbReference type="InterPro" id="IPR001584">
    <property type="entry name" value="Integrase_cat-core"/>
</dbReference>
<protein>
    <submittedName>
        <fullName evidence="2">Reverse transcriptase domain-containing protein</fullName>
    </submittedName>
</protein>
<dbReference type="Pfam" id="PF17921">
    <property type="entry name" value="Integrase_H2C2"/>
    <property type="match status" value="1"/>
</dbReference>
<dbReference type="PROSITE" id="PS50994">
    <property type="entry name" value="INTEGRASE"/>
    <property type="match status" value="1"/>
</dbReference>
<dbReference type="PANTHER" id="PTHR45835">
    <property type="entry name" value="YALI0A06105P"/>
    <property type="match status" value="1"/>
</dbReference>
<keyword evidence="2" id="KW-0808">Transferase</keyword>
<name>A0A699KU34_TANCI</name>
<dbReference type="InterPro" id="IPR012337">
    <property type="entry name" value="RNaseH-like_sf"/>
</dbReference>
<organism evidence="2">
    <name type="scientific">Tanacetum cinerariifolium</name>
    <name type="common">Dalmatian daisy</name>
    <name type="synonym">Chrysanthemum cinerariifolium</name>
    <dbReference type="NCBI Taxonomy" id="118510"/>
    <lineage>
        <taxon>Eukaryota</taxon>
        <taxon>Viridiplantae</taxon>
        <taxon>Streptophyta</taxon>
        <taxon>Embryophyta</taxon>
        <taxon>Tracheophyta</taxon>
        <taxon>Spermatophyta</taxon>
        <taxon>Magnoliopsida</taxon>
        <taxon>eudicotyledons</taxon>
        <taxon>Gunneridae</taxon>
        <taxon>Pentapetalae</taxon>
        <taxon>asterids</taxon>
        <taxon>campanulids</taxon>
        <taxon>Asterales</taxon>
        <taxon>Asteraceae</taxon>
        <taxon>Asteroideae</taxon>
        <taxon>Anthemideae</taxon>
        <taxon>Anthemidinae</taxon>
        <taxon>Tanacetum</taxon>
    </lineage>
</organism>
<feature type="non-terminal residue" evidence="2">
    <location>
        <position position="341"/>
    </location>
</feature>
<gene>
    <name evidence="2" type="ORF">Tci_683413</name>
</gene>
<accession>A0A699KU34</accession>
<sequence length="341" mass="39704">MTIGLDLHRQILNAQTKARKPENIKKEDVGGMLVENSKDPEKSIHPGSDMMYQHMKKLYRWPNMKADIGTYVSKCLTCAKVKAEHQRPLGLLVQPKIPEWKWDNITMDFVTKLPKSSQGYDTIWVIVDRLTKSAIITPMREIDPMDKLARIYLKEVVTRHGIPVSIICDRNPRFASNFWRSLQNALGTNLYMSTTYHPQTDGQSKRTIQTIEDMLRACAIDFRKGWVNHLPLVEFSYNNNYHASIKAVPFEALYGRRYVEPFKVLEKIRKVAYKLELPEELSRVHNTFHVSNLKKCHADEPLAIPLDGLHFDDRLHFVEEPVEIMDREVKWLKQSRIPLVK</sequence>
<dbReference type="GO" id="GO:0003676">
    <property type="term" value="F:nucleic acid binding"/>
    <property type="evidence" value="ECO:0007669"/>
    <property type="project" value="InterPro"/>
</dbReference>
<evidence type="ECO:0000313" key="2">
    <source>
        <dbReference type="EMBL" id="GFB11442.1"/>
    </source>
</evidence>
<dbReference type="InterPro" id="IPR036397">
    <property type="entry name" value="RNaseH_sf"/>
</dbReference>
<dbReference type="InterPro" id="IPR041588">
    <property type="entry name" value="Integrase_H2C2"/>
</dbReference>
<keyword evidence="2" id="KW-0695">RNA-directed DNA polymerase</keyword>
<comment type="caution">
    <text evidence="2">The sequence shown here is derived from an EMBL/GenBank/DDBJ whole genome shotgun (WGS) entry which is preliminary data.</text>
</comment>
<evidence type="ECO:0000259" key="1">
    <source>
        <dbReference type="PROSITE" id="PS50994"/>
    </source>
</evidence>
<dbReference type="SUPFAM" id="SSF53098">
    <property type="entry name" value="Ribonuclease H-like"/>
    <property type="match status" value="1"/>
</dbReference>
<dbReference type="Gene3D" id="3.30.420.10">
    <property type="entry name" value="Ribonuclease H-like superfamily/Ribonuclease H"/>
    <property type="match status" value="1"/>
</dbReference>
<proteinExistence type="predicted"/>
<dbReference type="Gene3D" id="1.10.340.70">
    <property type="match status" value="1"/>
</dbReference>
<feature type="domain" description="Integrase catalytic" evidence="1">
    <location>
        <begin position="94"/>
        <end position="257"/>
    </location>
</feature>
<dbReference type="PANTHER" id="PTHR45835:SF99">
    <property type="entry name" value="CHROMO DOMAIN-CONTAINING PROTEIN-RELATED"/>
    <property type="match status" value="1"/>
</dbReference>
<dbReference type="GO" id="GO:0003964">
    <property type="term" value="F:RNA-directed DNA polymerase activity"/>
    <property type="evidence" value="ECO:0007669"/>
    <property type="project" value="UniProtKB-KW"/>
</dbReference>
<dbReference type="Pfam" id="PF24626">
    <property type="entry name" value="SH3_Tf2-1"/>
    <property type="match status" value="1"/>
</dbReference>
<dbReference type="EMBL" id="BKCJ010555075">
    <property type="protein sequence ID" value="GFB11442.1"/>
    <property type="molecule type" value="Genomic_DNA"/>
</dbReference>